<dbReference type="PROSITE" id="PS51257">
    <property type="entry name" value="PROKAR_LIPOPROTEIN"/>
    <property type="match status" value="1"/>
</dbReference>
<dbReference type="Proteomes" id="UP000000329">
    <property type="component" value="Chromosome"/>
</dbReference>
<dbReference type="InterPro" id="IPR036779">
    <property type="entry name" value="LysM_dom_sf"/>
</dbReference>
<dbReference type="CDD" id="cd00118">
    <property type="entry name" value="LysM"/>
    <property type="match status" value="1"/>
</dbReference>
<keyword evidence="6" id="KW-1185">Reference proteome</keyword>
<dbReference type="InterPro" id="IPR011055">
    <property type="entry name" value="Dup_hybrid_motif"/>
</dbReference>
<feature type="chain" id="PRO_5003115426" evidence="3">
    <location>
        <begin position="28"/>
        <end position="254"/>
    </location>
</feature>
<dbReference type="PANTHER" id="PTHR21666">
    <property type="entry name" value="PEPTIDASE-RELATED"/>
    <property type="match status" value="1"/>
</dbReference>
<dbReference type="STRING" id="757424.Hsero_3801"/>
<dbReference type="Gene3D" id="3.10.350.10">
    <property type="entry name" value="LysM domain"/>
    <property type="match status" value="1"/>
</dbReference>
<organism evidence="5 6">
    <name type="scientific">Herbaspirillum seropedicae (strain SmR1)</name>
    <dbReference type="NCBI Taxonomy" id="757424"/>
    <lineage>
        <taxon>Bacteria</taxon>
        <taxon>Pseudomonadati</taxon>
        <taxon>Pseudomonadota</taxon>
        <taxon>Betaproteobacteria</taxon>
        <taxon>Burkholderiales</taxon>
        <taxon>Oxalobacteraceae</taxon>
        <taxon>Herbaspirillum</taxon>
    </lineage>
</organism>
<feature type="signal peptide" evidence="3">
    <location>
        <begin position="1"/>
        <end position="27"/>
    </location>
</feature>
<dbReference type="InterPro" id="IPR018392">
    <property type="entry name" value="LysM"/>
</dbReference>
<accession>D8IRT6</accession>
<keyword evidence="3" id="KW-0732">Signal</keyword>
<name>D8IRT6_HERSS</name>
<evidence type="ECO:0000259" key="4">
    <source>
        <dbReference type="PROSITE" id="PS51782"/>
    </source>
</evidence>
<feature type="region of interest" description="Disordered" evidence="2">
    <location>
        <begin position="84"/>
        <end position="152"/>
    </location>
</feature>
<dbReference type="HOGENOM" id="CLU_029425_0_4_4"/>
<dbReference type="Pfam" id="PF01476">
    <property type="entry name" value="LysM"/>
    <property type="match status" value="1"/>
</dbReference>
<sequence>MGQFHRTTALAALPLALVLLLAGCASTADSDGYYTVKRGDTLYSIGRDFDQSPANLRTWNRLRNPDDLEVGQRILVRPPVGVVARTGAGQSPRPAASSSPSASGSGSRKPAPSRPTAKPAAKPQDDDAPAGAEAKVDWSWPTAGKSAPSADSYKKGIDIIGSEGQSVVAAAAGKVTYAGHGIRGYGNMVIIKHTPQLLSVYAHNKTILVKEGQTVTRGQQIATMGNSDTNKVKLYFEIRRNGKPINVMAVLPAR</sequence>
<dbReference type="AlphaFoldDB" id="D8IRT6"/>
<evidence type="ECO:0000256" key="3">
    <source>
        <dbReference type="SAM" id="SignalP"/>
    </source>
</evidence>
<dbReference type="PROSITE" id="PS51782">
    <property type="entry name" value="LYSM"/>
    <property type="match status" value="1"/>
</dbReference>
<comment type="similarity">
    <text evidence="1">Belongs to the E.coli NlpD/Haemophilus LppB family.</text>
</comment>
<dbReference type="OrthoDB" id="9795421at2"/>
<dbReference type="eggNOG" id="COG1388">
    <property type="taxonomic scope" value="Bacteria"/>
</dbReference>
<dbReference type="PANTHER" id="PTHR21666:SF263">
    <property type="entry name" value="MUREIN HYDROLASE ACTIVATOR NLPD"/>
    <property type="match status" value="1"/>
</dbReference>
<evidence type="ECO:0000313" key="6">
    <source>
        <dbReference type="Proteomes" id="UP000000329"/>
    </source>
</evidence>
<dbReference type="InterPro" id="IPR016047">
    <property type="entry name" value="M23ase_b-sheet_dom"/>
</dbReference>
<dbReference type="SUPFAM" id="SSF54106">
    <property type="entry name" value="LysM domain"/>
    <property type="match status" value="1"/>
</dbReference>
<proteinExistence type="inferred from homology"/>
<dbReference type="GO" id="GO:0004222">
    <property type="term" value="F:metalloendopeptidase activity"/>
    <property type="evidence" value="ECO:0007669"/>
    <property type="project" value="TreeGrafter"/>
</dbReference>
<dbReference type="Pfam" id="PF01551">
    <property type="entry name" value="Peptidase_M23"/>
    <property type="match status" value="1"/>
</dbReference>
<protein>
    <submittedName>
        <fullName evidence="5">NlpD lipoprotein</fullName>
    </submittedName>
</protein>
<evidence type="ECO:0000313" key="5">
    <source>
        <dbReference type="EMBL" id="ADJ65279.1"/>
    </source>
</evidence>
<dbReference type="CDD" id="cd12797">
    <property type="entry name" value="M23_peptidase"/>
    <property type="match status" value="1"/>
</dbReference>
<dbReference type="Gene3D" id="2.70.70.10">
    <property type="entry name" value="Glucose Permease (Domain IIA)"/>
    <property type="match status" value="1"/>
</dbReference>
<dbReference type="KEGG" id="hse:Hsero_3801"/>
<dbReference type="GeneID" id="29393488"/>
<dbReference type="RefSeq" id="WP_013235741.1">
    <property type="nucleotide sequence ID" value="NC_014323.1"/>
</dbReference>
<dbReference type="eggNOG" id="COG4942">
    <property type="taxonomic scope" value="Bacteria"/>
</dbReference>
<keyword evidence="5" id="KW-0449">Lipoprotein</keyword>
<dbReference type="InterPro" id="IPR050570">
    <property type="entry name" value="Cell_wall_metabolism_enzyme"/>
</dbReference>
<dbReference type="SUPFAM" id="SSF51261">
    <property type="entry name" value="Duplicated hybrid motif"/>
    <property type="match status" value="1"/>
</dbReference>
<evidence type="ECO:0000256" key="1">
    <source>
        <dbReference type="ARBA" id="ARBA00038420"/>
    </source>
</evidence>
<dbReference type="EMBL" id="CP002039">
    <property type="protein sequence ID" value="ADJ65279.1"/>
    <property type="molecule type" value="Genomic_DNA"/>
</dbReference>
<dbReference type="SMART" id="SM00257">
    <property type="entry name" value="LysM"/>
    <property type="match status" value="1"/>
</dbReference>
<gene>
    <name evidence="5" type="primary">nlpD</name>
    <name evidence="5" type="ordered locus">Hsero_3801</name>
</gene>
<evidence type="ECO:0000256" key="2">
    <source>
        <dbReference type="SAM" id="MobiDB-lite"/>
    </source>
</evidence>
<reference evidence="5 6" key="1">
    <citation type="submission" date="2010-04" db="EMBL/GenBank/DDBJ databases">
        <title>The genome of Herbaspirillum seropedicae SmR1, an endophytic, nitrogen-fixing, plant-growth promoting beta-Proteobacteria.</title>
        <authorList>
            <person name="Pedrosa F.O."/>
            <person name="Monteiro R.A."/>
            <person name="Wassem R."/>
            <person name="Cruz L.M."/>
            <person name="Ayub R.A."/>
            <person name="Colauto N.B."/>
            <person name="Fernandez M.A."/>
            <person name="Fungaro M.H.P."/>
            <person name="Grisard E.C."/>
            <person name="Hungria M."/>
            <person name="Madeira H.M.F."/>
            <person name="Nodari R.O."/>
            <person name="Osaku C.A."/>
            <person name="Petzl-Erler M.L."/>
            <person name="Terenzi H."/>
            <person name="Vieira L.G.E."/>
            <person name="Almeida M.I.M."/>
            <person name="Alves L.R."/>
            <person name="Arantes O.M.N."/>
            <person name="Balsanelli E."/>
            <person name="Barcellos F.G."/>
            <person name="Baura V.A."/>
            <person name="Binde D.R."/>
            <person name="Campo R.J."/>
            <person name="Chubatsu L.S."/>
            <person name="Chueire L.M.O."/>
            <person name="Ciferri R.R."/>
            <person name="Correa L.C."/>
            <person name="da Conceicao Silva J.L."/>
            <person name="Dabul A.N.G."/>
            <person name="Dambros B.P."/>
            <person name="Faoro H."/>
            <person name="Favetti A."/>
            <person name="Friedermann G."/>
            <person name="Furlaneto M.C."/>
            <person name="Gasques L.S."/>
            <person name="Gimenes C.C.T."/>
            <person name="Gioppo N.M.R."/>
            <person name="Glienke-Blanco C."/>
            <person name="Godoy L.P."/>
            <person name="Guerra M.P."/>
            <person name="Karp S."/>
            <person name="Kava-Cordeiro V."/>
            <person name="Margarido V.P."/>
            <person name="Mathioni S.M."/>
            <person name="Menck-Soares M.A."/>
            <person name="Murace N.K."/>
            <person name="Nicolas M.F."/>
            <person name="Oliveira C.E.C."/>
            <person name="Pagnan N.A.B."/>
            <person name="Pamphile J.A."/>
            <person name="Patussi E.V."/>
            <person name="Pereira L.F.P."/>
            <person name="Pereira-Ferrari L."/>
            <person name="Pinto F.G.S."/>
            <person name="Precoma C."/>
            <person name="Prioli A.J."/>
            <person name="Prioli S.M.A.P."/>
            <person name="Raittz R.T."/>
            <person name="Ramos H.J.O."/>
            <person name="Ribeiro E.M.S.F."/>
            <person name="Rigo L.U."/>
            <person name="Rocha C.L.M.S.C."/>
            <person name="Rocha S.N."/>
            <person name="Santos K."/>
            <person name="Satori D."/>
            <person name="Silva A.G."/>
            <person name="Simao R.C.G."/>
            <person name="Soares M.A.M."/>
            <person name="Souza E.M."/>
            <person name="Steffens M.B.R."/>
            <person name="Steindel M."/>
            <person name="Tadra-Sfeir M.Z."/>
            <person name="Takahashi E.K."/>
            <person name="Torres R.A."/>
            <person name="Valle J.S."/>
            <person name="Vernal J.I."/>
            <person name="Vilas-Boas L.A."/>
            <person name="Watanabe M.A.E."/>
            <person name="Weiss V.A."/>
            <person name="Yates M.A."/>
            <person name="Souza E.M."/>
        </authorList>
    </citation>
    <scope>NUCLEOTIDE SEQUENCE [LARGE SCALE GENOMIC DNA]</scope>
    <source>
        <strain evidence="5 6">SmR1</strain>
    </source>
</reference>
<feature type="compositionally biased region" description="Low complexity" evidence="2">
    <location>
        <begin position="87"/>
        <end position="122"/>
    </location>
</feature>
<feature type="domain" description="LysM" evidence="4">
    <location>
        <begin position="32"/>
        <end position="76"/>
    </location>
</feature>